<evidence type="ECO:0000256" key="4">
    <source>
        <dbReference type="ARBA" id="ARBA00022840"/>
    </source>
</evidence>
<evidence type="ECO:0000256" key="1">
    <source>
        <dbReference type="ARBA" id="ARBA00005417"/>
    </source>
</evidence>
<dbReference type="EC" id="3.6.3.-" evidence="6"/>
<accession>A0A380BYD2</accession>
<protein>
    <submittedName>
        <fullName evidence="6">Daunorubicin/doxorubicin resistance ATP-binding protein DrrA</fullName>
        <ecNumber evidence="6">3.6.3.-</ecNumber>
    </submittedName>
</protein>
<organism evidence="6 7">
    <name type="scientific">Shewanella algae</name>
    <dbReference type="NCBI Taxonomy" id="38313"/>
    <lineage>
        <taxon>Bacteria</taxon>
        <taxon>Pseudomonadati</taxon>
        <taxon>Pseudomonadota</taxon>
        <taxon>Gammaproteobacteria</taxon>
        <taxon>Alteromonadales</taxon>
        <taxon>Shewanellaceae</taxon>
        <taxon>Shewanella</taxon>
    </lineage>
</organism>
<dbReference type="Gene3D" id="3.40.50.300">
    <property type="entry name" value="P-loop containing nucleotide triphosphate hydrolases"/>
    <property type="match status" value="1"/>
</dbReference>
<gene>
    <name evidence="6" type="primary">drrA_2</name>
    <name evidence="6" type="ORF">NCTC10738_04139</name>
</gene>
<dbReference type="Pfam" id="PF00005">
    <property type="entry name" value="ABC_tran"/>
    <property type="match status" value="1"/>
</dbReference>
<dbReference type="InterPro" id="IPR003593">
    <property type="entry name" value="AAA+_ATPase"/>
</dbReference>
<dbReference type="GeneID" id="99799992"/>
<proteinExistence type="inferred from homology"/>
<keyword evidence="6" id="KW-0378">Hydrolase</keyword>
<evidence type="ECO:0000259" key="5">
    <source>
        <dbReference type="PROSITE" id="PS50893"/>
    </source>
</evidence>
<evidence type="ECO:0000313" key="7">
    <source>
        <dbReference type="Proteomes" id="UP000254069"/>
    </source>
</evidence>
<evidence type="ECO:0000256" key="2">
    <source>
        <dbReference type="ARBA" id="ARBA00022448"/>
    </source>
</evidence>
<name>A0A380BYD2_9GAMM</name>
<keyword evidence="4 6" id="KW-0067">ATP-binding</keyword>
<dbReference type="Proteomes" id="UP000254069">
    <property type="component" value="Unassembled WGS sequence"/>
</dbReference>
<reference evidence="6 7" key="1">
    <citation type="submission" date="2018-06" db="EMBL/GenBank/DDBJ databases">
        <authorList>
            <consortium name="Pathogen Informatics"/>
            <person name="Doyle S."/>
        </authorList>
    </citation>
    <scope>NUCLEOTIDE SEQUENCE [LARGE SCALE GENOMIC DNA]</scope>
    <source>
        <strain evidence="6 7">NCTC10738</strain>
    </source>
</reference>
<evidence type="ECO:0000313" key="6">
    <source>
        <dbReference type="EMBL" id="SUJ09350.1"/>
    </source>
</evidence>
<evidence type="ECO:0000256" key="3">
    <source>
        <dbReference type="ARBA" id="ARBA00022741"/>
    </source>
</evidence>
<dbReference type="RefSeq" id="WP_101096761.1">
    <property type="nucleotide sequence ID" value="NZ_AP024609.1"/>
</dbReference>
<keyword evidence="3" id="KW-0547">Nucleotide-binding</keyword>
<sequence length="301" mass="32599">MSLINCNGLSKLYGSKRALDSVDLQLEPGSPIALVGPNGAGKTTLMSLLLGYIRPSSGEITVMGQRPGSTGLLGQISALPQDAALDPGFSLLTQFSLFARMQGMGAEAAKAESMRVLALVGLEDVANQKPNSLSHGMGKRAAIAQALIGNPKLVLLDEPTAGLDPANARKIRELVESLSADTTFIISSHNLDELEKLCDRVLYLDKGKLSQSVTMQQSSAEAYLTLQMQHCDQEKLLEALYALEGVYEVSAKGKQNYLIRYQPEKDTLDIELLQLLKQNGWQYRSLMRGRTLEDTLFDGAA</sequence>
<dbReference type="InterPro" id="IPR027417">
    <property type="entry name" value="P-loop_NTPase"/>
</dbReference>
<dbReference type="SMART" id="SM00382">
    <property type="entry name" value="AAA"/>
    <property type="match status" value="1"/>
</dbReference>
<dbReference type="SUPFAM" id="SSF52540">
    <property type="entry name" value="P-loop containing nucleoside triphosphate hydrolases"/>
    <property type="match status" value="1"/>
</dbReference>
<dbReference type="GO" id="GO:0005524">
    <property type="term" value="F:ATP binding"/>
    <property type="evidence" value="ECO:0007669"/>
    <property type="project" value="UniProtKB-KW"/>
</dbReference>
<dbReference type="PANTHER" id="PTHR43335">
    <property type="entry name" value="ABC TRANSPORTER, ATP-BINDING PROTEIN"/>
    <property type="match status" value="1"/>
</dbReference>
<keyword evidence="2" id="KW-0813">Transport</keyword>
<feature type="domain" description="ABC transporter" evidence="5">
    <location>
        <begin position="4"/>
        <end position="231"/>
    </location>
</feature>
<dbReference type="PROSITE" id="PS50893">
    <property type="entry name" value="ABC_TRANSPORTER_2"/>
    <property type="match status" value="1"/>
</dbReference>
<dbReference type="InterPro" id="IPR003439">
    <property type="entry name" value="ABC_transporter-like_ATP-bd"/>
</dbReference>
<keyword evidence="7" id="KW-1185">Reference proteome</keyword>
<dbReference type="GO" id="GO:0016887">
    <property type="term" value="F:ATP hydrolysis activity"/>
    <property type="evidence" value="ECO:0007669"/>
    <property type="project" value="InterPro"/>
</dbReference>
<comment type="similarity">
    <text evidence="1">Belongs to the ABC transporter superfamily.</text>
</comment>
<dbReference type="EMBL" id="UGYO01000002">
    <property type="protein sequence ID" value="SUJ09350.1"/>
    <property type="molecule type" value="Genomic_DNA"/>
</dbReference>
<dbReference type="AlphaFoldDB" id="A0A380BYD2"/>